<keyword evidence="3" id="KW-0804">Transcription</keyword>
<accession>A0A1I5RZZ1</accession>
<dbReference type="OrthoDB" id="8231503at2"/>
<organism evidence="5 6">
    <name type="scientific">Pseudarcicella hirudinis</name>
    <dbReference type="NCBI Taxonomy" id="1079859"/>
    <lineage>
        <taxon>Bacteria</taxon>
        <taxon>Pseudomonadati</taxon>
        <taxon>Bacteroidota</taxon>
        <taxon>Cytophagia</taxon>
        <taxon>Cytophagales</taxon>
        <taxon>Flectobacillaceae</taxon>
        <taxon>Pseudarcicella</taxon>
    </lineage>
</organism>
<keyword evidence="2 5" id="KW-0238">DNA-binding</keyword>
<sequence>MRKEHSTNSVNQKKLHETCGMAFTLSKIGGRWKLSILGILLNNPKLRYSELRRRLSGISERIFAAQLKELEQDGLITKTIFPEVPPKVEYQLTDLGYSLRDILEAMSVWGDEKRGEPAVVNLQETDSHQ</sequence>
<dbReference type="InterPro" id="IPR002577">
    <property type="entry name" value="HTH_HxlR"/>
</dbReference>
<evidence type="ECO:0000313" key="5">
    <source>
        <dbReference type="EMBL" id="SFP64079.1"/>
    </source>
</evidence>
<protein>
    <submittedName>
        <fullName evidence="5">DNA-binding transcriptional regulator, HxlR family</fullName>
    </submittedName>
</protein>
<dbReference type="SUPFAM" id="SSF46785">
    <property type="entry name" value="Winged helix' DNA-binding domain"/>
    <property type="match status" value="1"/>
</dbReference>
<dbReference type="AlphaFoldDB" id="A0A1I5RZZ1"/>
<evidence type="ECO:0000256" key="3">
    <source>
        <dbReference type="ARBA" id="ARBA00023163"/>
    </source>
</evidence>
<dbReference type="EMBL" id="FOXH01000004">
    <property type="protein sequence ID" value="SFP64079.1"/>
    <property type="molecule type" value="Genomic_DNA"/>
</dbReference>
<dbReference type="InterPro" id="IPR036390">
    <property type="entry name" value="WH_DNA-bd_sf"/>
</dbReference>
<keyword evidence="6" id="KW-1185">Reference proteome</keyword>
<dbReference type="GO" id="GO:0003677">
    <property type="term" value="F:DNA binding"/>
    <property type="evidence" value="ECO:0007669"/>
    <property type="project" value="UniProtKB-KW"/>
</dbReference>
<dbReference type="PANTHER" id="PTHR33204">
    <property type="entry name" value="TRANSCRIPTIONAL REGULATOR, MARR FAMILY"/>
    <property type="match status" value="1"/>
</dbReference>
<dbReference type="PROSITE" id="PS51118">
    <property type="entry name" value="HTH_HXLR"/>
    <property type="match status" value="1"/>
</dbReference>
<name>A0A1I5RZZ1_9BACT</name>
<dbReference type="STRING" id="1079859.SAMN04515674_104335"/>
<keyword evidence="1" id="KW-0805">Transcription regulation</keyword>
<dbReference type="Pfam" id="PF01638">
    <property type="entry name" value="HxlR"/>
    <property type="match status" value="1"/>
</dbReference>
<feature type="domain" description="HTH hxlR-type" evidence="4">
    <location>
        <begin position="19"/>
        <end position="118"/>
    </location>
</feature>
<proteinExistence type="predicted"/>
<dbReference type="RefSeq" id="WP_092015950.1">
    <property type="nucleotide sequence ID" value="NZ_FOXH01000004.1"/>
</dbReference>
<reference evidence="5 6" key="1">
    <citation type="submission" date="2016-10" db="EMBL/GenBank/DDBJ databases">
        <authorList>
            <person name="de Groot N.N."/>
        </authorList>
    </citation>
    <scope>NUCLEOTIDE SEQUENCE [LARGE SCALE GENOMIC DNA]</scope>
    <source>
        <strain evidence="6">E92,LMG 26720,CCM 7988</strain>
    </source>
</reference>
<gene>
    <name evidence="5" type="ORF">SAMN04515674_104335</name>
</gene>
<evidence type="ECO:0000313" key="6">
    <source>
        <dbReference type="Proteomes" id="UP000199306"/>
    </source>
</evidence>
<dbReference type="Gene3D" id="1.10.10.10">
    <property type="entry name" value="Winged helix-like DNA-binding domain superfamily/Winged helix DNA-binding domain"/>
    <property type="match status" value="1"/>
</dbReference>
<dbReference type="Proteomes" id="UP000199306">
    <property type="component" value="Unassembled WGS sequence"/>
</dbReference>
<evidence type="ECO:0000259" key="4">
    <source>
        <dbReference type="PROSITE" id="PS51118"/>
    </source>
</evidence>
<evidence type="ECO:0000256" key="1">
    <source>
        <dbReference type="ARBA" id="ARBA00023015"/>
    </source>
</evidence>
<evidence type="ECO:0000256" key="2">
    <source>
        <dbReference type="ARBA" id="ARBA00023125"/>
    </source>
</evidence>
<dbReference type="InterPro" id="IPR036388">
    <property type="entry name" value="WH-like_DNA-bd_sf"/>
</dbReference>